<proteinExistence type="predicted"/>
<evidence type="ECO:0000313" key="3">
    <source>
        <dbReference type="Proteomes" id="UP000019030"/>
    </source>
</evidence>
<gene>
    <name evidence="2" type="ORF">Z042_01505</name>
</gene>
<keyword evidence="1" id="KW-1133">Transmembrane helix</keyword>
<dbReference type="HOGENOM" id="CLU_082392_1_0_6"/>
<accession>W0L3Y1</accession>
<dbReference type="PATRIC" id="fig|1441930.4.peg.310"/>
<dbReference type="KEGG" id="sfo:Z042_01505"/>
<dbReference type="eggNOG" id="ENOG502Z8JS">
    <property type="taxonomic scope" value="Bacteria"/>
</dbReference>
<evidence type="ECO:0000256" key="1">
    <source>
        <dbReference type="SAM" id="Phobius"/>
    </source>
</evidence>
<reference evidence="2 3" key="2">
    <citation type="submission" date="2015-03" db="EMBL/GenBank/DDBJ databases">
        <authorList>
            <person name="Chan K.-G."/>
        </authorList>
    </citation>
    <scope>NUCLEOTIDE SEQUENCE [LARGE SCALE GENOMIC DNA]</scope>
    <source>
        <strain evidence="2 3">RB-25</strain>
    </source>
</reference>
<dbReference type="Proteomes" id="UP000019030">
    <property type="component" value="Chromosome"/>
</dbReference>
<name>W0L3Y1_9GAMM</name>
<dbReference type="AlphaFoldDB" id="W0L3Y1"/>
<keyword evidence="3" id="KW-1185">Reference proteome</keyword>
<dbReference type="OrthoDB" id="6058926at2"/>
<dbReference type="EMBL" id="CP007044">
    <property type="protein sequence ID" value="AHG18458.1"/>
    <property type="molecule type" value="Genomic_DNA"/>
</dbReference>
<evidence type="ECO:0000313" key="2">
    <source>
        <dbReference type="EMBL" id="AHG18458.1"/>
    </source>
</evidence>
<keyword evidence="1" id="KW-0472">Membrane</keyword>
<dbReference type="RefSeq" id="WP_024911024.1">
    <property type="nucleotide sequence ID" value="NZ_CP007044.2"/>
</dbReference>
<sequence>MGPLIITVILVCGFWYTENHYPSRIHHARTNGWTSYFYVAMHGCRFIVLGFLLAVALSFTVWILGSVICNIVNLFSKEPYDWGFGSWFMNEKVMELPLLAVASLCLSCLIAYAQGDAEKKKMEDEDERQSAYRIMAASDSIESLLVQAIDEKMLIFVTLKSRKVYVGYVVAPRIELHNTRHLEIIPFISGYRDKNTLRFVEQHRYSDLYLSRGIDLESKPLNLQHFRHVFPMDQIEAISLFDAETYKHFDEFSEPIPDKKTEKKTEDQNE</sequence>
<feature type="transmembrane region" description="Helical" evidence="1">
    <location>
        <begin position="46"/>
        <end position="76"/>
    </location>
</feature>
<reference evidence="2 3" key="1">
    <citation type="submission" date="2014-01" db="EMBL/GenBank/DDBJ databases">
        <title>Isolation of Serratia multitudinisentens RB-25 from Ex-Landfill site.</title>
        <authorList>
            <person name="Robson E.H.J."/>
        </authorList>
    </citation>
    <scope>NUCLEOTIDE SEQUENCE [LARGE SCALE GENOMIC DNA]</scope>
    <source>
        <strain evidence="2 3">RB-25</strain>
    </source>
</reference>
<keyword evidence="1" id="KW-0812">Transmembrane</keyword>
<organism evidence="2 3">
    <name type="scientific">Chania multitudinisentens RB-25</name>
    <dbReference type="NCBI Taxonomy" id="1441930"/>
    <lineage>
        <taxon>Bacteria</taxon>
        <taxon>Pseudomonadati</taxon>
        <taxon>Pseudomonadota</taxon>
        <taxon>Gammaproteobacteria</taxon>
        <taxon>Enterobacterales</taxon>
        <taxon>Yersiniaceae</taxon>
        <taxon>Chania</taxon>
    </lineage>
</organism>
<protein>
    <submittedName>
        <fullName evidence="2">Uncharacterized protein</fullName>
    </submittedName>
</protein>
<feature type="transmembrane region" description="Helical" evidence="1">
    <location>
        <begin position="96"/>
        <end position="113"/>
    </location>
</feature>